<dbReference type="SUPFAM" id="SSF52540">
    <property type="entry name" value="P-loop containing nucleoside triphosphate hydrolases"/>
    <property type="match status" value="1"/>
</dbReference>
<dbReference type="EMBL" id="CACVBM020001551">
    <property type="protein sequence ID" value="CAA7053875.1"/>
    <property type="molecule type" value="Genomic_DNA"/>
</dbReference>
<organism evidence="1 2">
    <name type="scientific">Microthlaspi erraticum</name>
    <dbReference type="NCBI Taxonomy" id="1685480"/>
    <lineage>
        <taxon>Eukaryota</taxon>
        <taxon>Viridiplantae</taxon>
        <taxon>Streptophyta</taxon>
        <taxon>Embryophyta</taxon>
        <taxon>Tracheophyta</taxon>
        <taxon>Spermatophyta</taxon>
        <taxon>Magnoliopsida</taxon>
        <taxon>eudicotyledons</taxon>
        <taxon>Gunneridae</taxon>
        <taxon>Pentapetalae</taxon>
        <taxon>rosids</taxon>
        <taxon>malvids</taxon>
        <taxon>Brassicales</taxon>
        <taxon>Brassicaceae</taxon>
        <taxon>Coluteocarpeae</taxon>
        <taxon>Microthlaspi</taxon>
    </lineage>
</organism>
<evidence type="ECO:0000313" key="1">
    <source>
        <dbReference type="EMBL" id="CAA7053875.1"/>
    </source>
</evidence>
<evidence type="ECO:0000313" key="2">
    <source>
        <dbReference type="Proteomes" id="UP000467841"/>
    </source>
</evidence>
<accession>A0A6D2KH68</accession>
<gene>
    <name evidence="1" type="ORF">MERR_LOCUS41111</name>
</gene>
<evidence type="ECO:0008006" key="3">
    <source>
        <dbReference type="Google" id="ProtNLM"/>
    </source>
</evidence>
<protein>
    <recommendedName>
        <fullName evidence="3">NB-ARC domain-containing protein</fullName>
    </recommendedName>
</protein>
<sequence length="140" mass="15662">MQSLLHLDDEDEAMIVGICGPAGKGSSNNGLDEYGLKLCLQEQLLSKILNQNGMDIPFTCDTRKAMRPESLIILDDVDDLQQLEALADETNWFGPGSRIIVITEDQELLEQHGIDTHTMWIFQLTKKLVRSFVDMLLDGA</sequence>
<dbReference type="AlphaFoldDB" id="A0A6D2KH68"/>
<dbReference type="InterPro" id="IPR027417">
    <property type="entry name" value="P-loop_NTPase"/>
</dbReference>
<keyword evidence="2" id="KW-1185">Reference proteome</keyword>
<reference evidence="1" key="1">
    <citation type="submission" date="2020-01" db="EMBL/GenBank/DDBJ databases">
        <authorList>
            <person name="Mishra B."/>
        </authorList>
    </citation>
    <scope>NUCLEOTIDE SEQUENCE [LARGE SCALE GENOMIC DNA]</scope>
</reference>
<name>A0A6D2KH68_9BRAS</name>
<proteinExistence type="predicted"/>
<dbReference type="InterPro" id="IPR044974">
    <property type="entry name" value="Disease_R_plants"/>
</dbReference>
<dbReference type="Proteomes" id="UP000467841">
    <property type="component" value="Unassembled WGS sequence"/>
</dbReference>
<dbReference type="Gene3D" id="3.40.50.300">
    <property type="entry name" value="P-loop containing nucleotide triphosphate hydrolases"/>
    <property type="match status" value="1"/>
</dbReference>
<dbReference type="PANTHER" id="PTHR11017">
    <property type="entry name" value="LEUCINE-RICH REPEAT-CONTAINING PROTEIN"/>
    <property type="match status" value="1"/>
</dbReference>
<comment type="caution">
    <text evidence="1">The sequence shown here is derived from an EMBL/GenBank/DDBJ whole genome shotgun (WGS) entry which is preliminary data.</text>
</comment>
<dbReference type="PANTHER" id="PTHR11017:SF225">
    <property type="entry name" value="ADP-RIBOSYL CYCLASE_CYCLIC ADP-RIBOSE HYDROLASE-RELATED"/>
    <property type="match status" value="1"/>
</dbReference>
<dbReference type="GO" id="GO:0006952">
    <property type="term" value="P:defense response"/>
    <property type="evidence" value="ECO:0007669"/>
    <property type="project" value="InterPro"/>
</dbReference>